<feature type="active site" description="Charge relay system" evidence="5 7">
    <location>
        <position position="640"/>
    </location>
</feature>
<dbReference type="GO" id="GO:0005509">
    <property type="term" value="F:calcium ion binding"/>
    <property type="evidence" value="ECO:0007669"/>
    <property type="project" value="UniProtKB-UniRule"/>
</dbReference>
<dbReference type="SUPFAM" id="SSF49313">
    <property type="entry name" value="Cadherin-like"/>
    <property type="match status" value="3"/>
</dbReference>
<dbReference type="PROSITE" id="PS00137">
    <property type="entry name" value="SUBTILASE_HIS"/>
    <property type="match status" value="1"/>
</dbReference>
<dbReference type="GO" id="GO:0005802">
    <property type="term" value="C:trans-Golgi network"/>
    <property type="evidence" value="ECO:0007669"/>
    <property type="project" value="TreeGrafter"/>
</dbReference>
<dbReference type="InterPro" id="IPR023827">
    <property type="entry name" value="Peptidase_S8_Asp-AS"/>
</dbReference>
<dbReference type="InterPro" id="IPR000209">
    <property type="entry name" value="Peptidase_S8/S53_dom"/>
</dbReference>
<evidence type="ECO:0000256" key="2">
    <source>
        <dbReference type="ARBA" id="ARBA00022801"/>
    </source>
</evidence>
<dbReference type="PRINTS" id="PR00205">
    <property type="entry name" value="CADHERIN"/>
</dbReference>
<evidence type="ECO:0000256" key="3">
    <source>
        <dbReference type="ARBA" id="ARBA00022825"/>
    </source>
</evidence>
<feature type="domain" description="Cadherin" evidence="11">
    <location>
        <begin position="196"/>
        <end position="291"/>
    </location>
</feature>
<evidence type="ECO:0000313" key="12">
    <source>
        <dbReference type="EnsemblMetazoa" id="G25817.1:cds"/>
    </source>
</evidence>
<dbReference type="InterPro" id="IPR015500">
    <property type="entry name" value="Peptidase_S8_subtilisin-rel"/>
</dbReference>
<accession>A0A8W8KYL0</accession>
<dbReference type="PANTHER" id="PTHR42884:SF23">
    <property type="entry name" value="FURIN-LIKE PROTEASE 2"/>
    <property type="match status" value="1"/>
</dbReference>
<keyword evidence="13" id="KW-1185">Reference proteome</keyword>
<evidence type="ECO:0000313" key="13">
    <source>
        <dbReference type="Proteomes" id="UP000005408"/>
    </source>
</evidence>
<dbReference type="Pfam" id="PF00082">
    <property type="entry name" value="Peptidase_S8"/>
    <property type="match status" value="1"/>
</dbReference>
<comment type="similarity">
    <text evidence="7 8">Belongs to the peptidase S8 family.</text>
</comment>
<keyword evidence="2 7" id="KW-0378">Hydrolase</keyword>
<evidence type="ECO:0000259" key="11">
    <source>
        <dbReference type="PROSITE" id="PS50268"/>
    </source>
</evidence>
<dbReference type="CDD" id="cd04059">
    <property type="entry name" value="Peptidases_S8_Protein_convertases_Kexins_Furin-like"/>
    <property type="match status" value="1"/>
</dbReference>
<feature type="signal peptide" evidence="10">
    <location>
        <begin position="1"/>
        <end position="24"/>
    </location>
</feature>
<dbReference type="GO" id="GO:0000139">
    <property type="term" value="C:Golgi membrane"/>
    <property type="evidence" value="ECO:0007669"/>
    <property type="project" value="TreeGrafter"/>
</dbReference>
<dbReference type="PROSITE" id="PS51892">
    <property type="entry name" value="SUBTILASE"/>
    <property type="match status" value="1"/>
</dbReference>
<evidence type="ECO:0000256" key="10">
    <source>
        <dbReference type="SAM" id="SignalP"/>
    </source>
</evidence>
<evidence type="ECO:0000256" key="8">
    <source>
        <dbReference type="RuleBase" id="RU003355"/>
    </source>
</evidence>
<keyword evidence="4" id="KW-1015">Disulfide bond</keyword>
<keyword evidence="3 7" id="KW-0720">Serine protease</keyword>
<evidence type="ECO:0000256" key="5">
    <source>
        <dbReference type="PIRSR" id="PIRSR615500-1"/>
    </source>
</evidence>
<dbReference type="PRINTS" id="PR00723">
    <property type="entry name" value="SUBTILISIN"/>
</dbReference>
<feature type="region of interest" description="Disordered" evidence="9">
    <location>
        <begin position="1052"/>
        <end position="1075"/>
    </location>
</feature>
<dbReference type="CDD" id="cd11304">
    <property type="entry name" value="Cadherin_repeat"/>
    <property type="match status" value="2"/>
</dbReference>
<dbReference type="GO" id="GO:0004252">
    <property type="term" value="F:serine-type endopeptidase activity"/>
    <property type="evidence" value="ECO:0007669"/>
    <property type="project" value="UniProtKB-UniRule"/>
</dbReference>
<name>A0A8W8KYL0_MAGGI</name>
<keyword evidence="6" id="KW-0106">Calcium</keyword>
<dbReference type="EnsemblMetazoa" id="G25817.1">
    <property type="protein sequence ID" value="G25817.1:cds"/>
    <property type="gene ID" value="G25817"/>
</dbReference>
<dbReference type="PROSITE" id="PS00136">
    <property type="entry name" value="SUBTILASE_ASP"/>
    <property type="match status" value="1"/>
</dbReference>
<dbReference type="InterPro" id="IPR023828">
    <property type="entry name" value="Peptidase_S8_Ser-AS"/>
</dbReference>
<dbReference type="InterPro" id="IPR015919">
    <property type="entry name" value="Cadherin-like_sf"/>
</dbReference>
<dbReference type="GO" id="GO:0007156">
    <property type="term" value="P:homophilic cell adhesion via plasma membrane adhesion molecules"/>
    <property type="evidence" value="ECO:0007669"/>
    <property type="project" value="InterPro"/>
</dbReference>
<keyword evidence="1 7" id="KW-0645">Protease</keyword>
<dbReference type="Proteomes" id="UP000005408">
    <property type="component" value="Unassembled WGS sequence"/>
</dbReference>
<dbReference type="PROSITE" id="PS50268">
    <property type="entry name" value="CADHERIN_2"/>
    <property type="match status" value="1"/>
</dbReference>
<reference evidence="12" key="1">
    <citation type="submission" date="2022-08" db="UniProtKB">
        <authorList>
            <consortium name="EnsemblMetazoa"/>
        </authorList>
    </citation>
    <scope>IDENTIFICATION</scope>
    <source>
        <strain evidence="12">05x7-T-G4-1.051#20</strain>
    </source>
</reference>
<feature type="chain" id="PRO_5036469684" description="Cadherin domain-containing protein" evidence="10">
    <location>
        <begin position="25"/>
        <end position="1096"/>
    </location>
</feature>
<dbReference type="InterPro" id="IPR034182">
    <property type="entry name" value="Kexin/furin"/>
</dbReference>
<dbReference type="GO" id="GO:0016485">
    <property type="term" value="P:protein processing"/>
    <property type="evidence" value="ECO:0007669"/>
    <property type="project" value="TreeGrafter"/>
</dbReference>
<organism evidence="12 13">
    <name type="scientific">Magallana gigas</name>
    <name type="common">Pacific oyster</name>
    <name type="synonym">Crassostrea gigas</name>
    <dbReference type="NCBI Taxonomy" id="29159"/>
    <lineage>
        <taxon>Eukaryota</taxon>
        <taxon>Metazoa</taxon>
        <taxon>Spiralia</taxon>
        <taxon>Lophotrochozoa</taxon>
        <taxon>Mollusca</taxon>
        <taxon>Bivalvia</taxon>
        <taxon>Autobranchia</taxon>
        <taxon>Pteriomorphia</taxon>
        <taxon>Ostreida</taxon>
        <taxon>Ostreoidea</taxon>
        <taxon>Ostreidae</taxon>
        <taxon>Magallana</taxon>
    </lineage>
</organism>
<evidence type="ECO:0000256" key="7">
    <source>
        <dbReference type="PROSITE-ProRule" id="PRU01240"/>
    </source>
</evidence>
<evidence type="ECO:0000256" key="6">
    <source>
        <dbReference type="PROSITE-ProRule" id="PRU00043"/>
    </source>
</evidence>
<protein>
    <recommendedName>
        <fullName evidence="11">Cadherin domain-containing protein</fullName>
    </recommendedName>
</protein>
<keyword evidence="10" id="KW-0732">Signal</keyword>
<dbReference type="PANTHER" id="PTHR42884">
    <property type="entry name" value="PROPROTEIN CONVERTASE SUBTILISIN/KEXIN-RELATED"/>
    <property type="match status" value="1"/>
</dbReference>
<evidence type="ECO:0000256" key="1">
    <source>
        <dbReference type="ARBA" id="ARBA00022670"/>
    </source>
</evidence>
<feature type="active site" description="Charge relay system" evidence="5 7">
    <location>
        <position position="849"/>
    </location>
</feature>
<dbReference type="Gene3D" id="3.40.50.200">
    <property type="entry name" value="Peptidase S8/S53 domain"/>
    <property type="match status" value="1"/>
</dbReference>
<dbReference type="Gene3D" id="2.60.40.60">
    <property type="entry name" value="Cadherins"/>
    <property type="match status" value="3"/>
</dbReference>
<feature type="compositionally biased region" description="Polar residues" evidence="9">
    <location>
        <begin position="1058"/>
        <end position="1075"/>
    </location>
</feature>
<dbReference type="PROSITE" id="PS00138">
    <property type="entry name" value="SUBTILASE_SER"/>
    <property type="match status" value="1"/>
</dbReference>
<dbReference type="AlphaFoldDB" id="A0A8W8KYL0"/>
<feature type="active site" description="Charge relay system" evidence="5 7">
    <location>
        <position position="678"/>
    </location>
</feature>
<dbReference type="InterPro" id="IPR002126">
    <property type="entry name" value="Cadherin-like_dom"/>
</dbReference>
<dbReference type="InterPro" id="IPR022398">
    <property type="entry name" value="Peptidase_S8_His-AS"/>
</dbReference>
<sequence length="1096" mass="118462">MAHINLVIMKTLIGLIYLTKLSDGAACASGQTNGKIPTTDSSDTGSGRTFILNSADNDYLINCCGFVTTWEFYVTTTNGTLYAQVWRQMSGAWTLIGQNSFDIETANFNAVFIGSITASQQISVQAGDFIGFMSSGLTIPPYDTTNMGSGSSNEDVIYSDTATGTVGSTATFLHYRNNIEFSIKATLSPGNTPQFVSLPTTLSVDEDTAVGTTLITVTATDADLSDNLNYTLTSTNPASTSFNFDPISGNLTTLTTLTVGTTVFSFSVVDLCGNTESATFTLSVANQPPVFQNLPNTTEISEDLSEETELFILTVTDPTVGDVVTCSLNSLVPTTNDLYFYYSVGRSRYSIYLRGGASLDYDTAREYLMAINCTDTKNSVSSTFVVYVAKNEPPVITNLPASVSVSPNTIVGTSIFTVTTTDKESAQLFYNMTCIPSECPFKIFASGAVLTESSVVNVTEPGFDLYIYVFDGKNLVGPKVLTVQMKETDSTSTSASTDWLSTDAKYILIILTIFAGISANEYAIKANSKTHVIDFCNNAGCNFVKQVTSEYFLIKCPNARQRSKSGTSRDDTIIQDLAVKFKETIKNIEYQKLHRNYPRTVDSNWTEMWNLNNQVLPSMRVQEAWYVGLSGSGVTVAVVDDGLQLNHPDLRNNINAEKSYDYYNDDSNPTPTSVEDGHGTKVTGLVAAEANNNRCIVGVAHKSTIFGIKILGDGGVTDATEALALNHHLADVDIYTNSWGPKSGYGYVGPGSVTKSALYDGVTKGRGAKGVIYVWAAGNGGLNDNCNGDGYVKSIYTIPITSVGADGRAAYYAEVCAPVFAATYSGNEHKTLTSTSFSSSCSDGLKGTSFSAPSATGMIALALETNPSLTWRDIQHLIVQTSKRHNLRDGFSYWQRNGGGFYVSQVLGFGLMDAEALVKKAKSWEPVAKQVSCSTREFYVVRSTHYSSPTVVSTKTDNEYTTQVTLKSWMITFYGFRKENISTTSTYSTSKKADKTTEAVFEGNTKFNKNNTTDSTTSIIPDTTTYYVVSLEYSSSGNSKINKNYTTDFTPSRIPDTTIGTGSPDHSSDQNASNTLGFETSTSVTIVIATIAVYLY</sequence>
<evidence type="ECO:0000256" key="4">
    <source>
        <dbReference type="ARBA" id="ARBA00023157"/>
    </source>
</evidence>
<evidence type="ECO:0000256" key="9">
    <source>
        <dbReference type="SAM" id="MobiDB-lite"/>
    </source>
</evidence>
<proteinExistence type="inferred from homology"/>
<dbReference type="InterPro" id="IPR036852">
    <property type="entry name" value="Peptidase_S8/S53_dom_sf"/>
</dbReference>
<dbReference type="SUPFAM" id="SSF52743">
    <property type="entry name" value="Subtilisin-like"/>
    <property type="match status" value="1"/>
</dbReference>